<keyword evidence="4" id="KW-0479">Metal-binding</keyword>
<keyword evidence="9" id="KW-0539">Nucleus</keyword>
<dbReference type="Proteomes" id="UP000886885">
    <property type="component" value="Chromosome 4A"/>
</dbReference>
<reference evidence="12" key="1">
    <citation type="journal article" date="2020" name="bioRxiv">
        <title>Hybrid origin of Populus tomentosa Carr. identified through genome sequencing and phylogenomic analysis.</title>
        <authorList>
            <person name="An X."/>
            <person name="Gao K."/>
            <person name="Chen Z."/>
            <person name="Li J."/>
            <person name="Yang X."/>
            <person name="Yang X."/>
            <person name="Zhou J."/>
            <person name="Guo T."/>
            <person name="Zhao T."/>
            <person name="Huang S."/>
            <person name="Miao D."/>
            <person name="Khan W.U."/>
            <person name="Rao P."/>
            <person name="Ye M."/>
            <person name="Lei B."/>
            <person name="Liao W."/>
            <person name="Wang J."/>
            <person name="Ji L."/>
            <person name="Li Y."/>
            <person name="Guo B."/>
            <person name="Mustafa N.S."/>
            <person name="Li S."/>
            <person name="Yun Q."/>
            <person name="Keller S.R."/>
            <person name="Mao J."/>
            <person name="Zhang R."/>
            <person name="Strauss S.H."/>
        </authorList>
    </citation>
    <scope>NUCLEOTIDE SEQUENCE</scope>
    <source>
        <strain evidence="12">GM15</strain>
        <tissue evidence="12">Leaf</tissue>
    </source>
</reference>
<keyword evidence="8" id="KW-0010">Activator</keyword>
<keyword evidence="13" id="KW-1185">Reference proteome</keyword>
<gene>
    <name evidence="12" type="ORF">POTOM_015948</name>
</gene>
<evidence type="ECO:0000256" key="11">
    <source>
        <dbReference type="SAM" id="MobiDB-lite"/>
    </source>
</evidence>
<keyword evidence="7" id="KW-0238">DNA-binding</keyword>
<dbReference type="GO" id="GO:0045893">
    <property type="term" value="P:positive regulation of DNA-templated transcription"/>
    <property type="evidence" value="ECO:0007669"/>
    <property type="project" value="TreeGrafter"/>
</dbReference>
<dbReference type="GO" id="GO:0009734">
    <property type="term" value="P:auxin-activated signaling pathway"/>
    <property type="evidence" value="ECO:0007669"/>
    <property type="project" value="UniProtKB-KW"/>
</dbReference>
<organism evidence="12 13">
    <name type="scientific">Populus tomentosa</name>
    <name type="common">Chinese white poplar</name>
    <dbReference type="NCBI Taxonomy" id="118781"/>
    <lineage>
        <taxon>Eukaryota</taxon>
        <taxon>Viridiplantae</taxon>
        <taxon>Streptophyta</taxon>
        <taxon>Embryophyta</taxon>
        <taxon>Tracheophyta</taxon>
        <taxon>Spermatophyta</taxon>
        <taxon>Magnoliopsida</taxon>
        <taxon>eudicotyledons</taxon>
        <taxon>Gunneridae</taxon>
        <taxon>Pentapetalae</taxon>
        <taxon>rosids</taxon>
        <taxon>fabids</taxon>
        <taxon>Malpighiales</taxon>
        <taxon>Salicaceae</taxon>
        <taxon>Saliceae</taxon>
        <taxon>Populus</taxon>
    </lineage>
</organism>
<evidence type="ECO:0000256" key="3">
    <source>
        <dbReference type="ARBA" id="ARBA00022473"/>
    </source>
</evidence>
<evidence type="ECO:0000256" key="1">
    <source>
        <dbReference type="ARBA" id="ARBA00004123"/>
    </source>
</evidence>
<evidence type="ECO:0000256" key="6">
    <source>
        <dbReference type="ARBA" id="ARBA00023070"/>
    </source>
</evidence>
<dbReference type="AlphaFoldDB" id="A0A8X8CXJ5"/>
<keyword evidence="3" id="KW-0217">Developmental protein</keyword>
<evidence type="ECO:0000256" key="5">
    <source>
        <dbReference type="ARBA" id="ARBA00022833"/>
    </source>
</evidence>
<dbReference type="EMBL" id="JAAWWB010000007">
    <property type="protein sequence ID" value="KAG6779556.1"/>
    <property type="molecule type" value="Genomic_DNA"/>
</dbReference>
<evidence type="ECO:0000313" key="12">
    <source>
        <dbReference type="EMBL" id="KAG6779556.1"/>
    </source>
</evidence>
<feature type="region of interest" description="Disordered" evidence="11">
    <location>
        <begin position="1"/>
        <end position="30"/>
    </location>
</feature>
<evidence type="ECO:0000256" key="4">
    <source>
        <dbReference type="ARBA" id="ARBA00022723"/>
    </source>
</evidence>
<keyword evidence="10" id="KW-0927">Auxin signaling pathway</keyword>
<dbReference type="PANTHER" id="PTHR31604">
    <property type="entry name" value="PROTEIN LATERAL ROOT PRIMORDIUM 1"/>
    <property type="match status" value="1"/>
</dbReference>
<dbReference type="OrthoDB" id="692274at2759"/>
<evidence type="ECO:0000256" key="9">
    <source>
        <dbReference type="ARBA" id="ARBA00023242"/>
    </source>
</evidence>
<comment type="similarity">
    <text evidence="2">Belongs to the SHI protein family.</text>
</comment>
<sequence length="239" mass="26435">MICDPTNPKLQTTHPLPPSKQDHLPKKTPVESVCGDDMMRQGSNLGGSRCQECGNQAKKDCVYMRCRTCCNSKGFQCQTHVKSTWVPACRRRQRAQNLLPCQQQQLQGHNPKRPRENPSTGLEIENFPAEVNSTVTFRCFRVSSIDESVDQFAYQTSVNIGGRVFKGILYDQGPHESRYYFGESSSRQLQEPNLPSADALTPGALASTSGAAESLAHPSFPFPLTASMSGTQLFLHPKS</sequence>
<dbReference type="NCBIfam" id="TIGR01624">
    <property type="entry name" value="LRP1_Cterm"/>
    <property type="match status" value="1"/>
</dbReference>
<dbReference type="InterPro" id="IPR007818">
    <property type="entry name" value="SHI"/>
</dbReference>
<evidence type="ECO:0000256" key="8">
    <source>
        <dbReference type="ARBA" id="ARBA00023159"/>
    </source>
</evidence>
<proteinExistence type="inferred from homology"/>
<evidence type="ECO:0000256" key="7">
    <source>
        <dbReference type="ARBA" id="ARBA00023125"/>
    </source>
</evidence>
<evidence type="ECO:0000256" key="2">
    <source>
        <dbReference type="ARBA" id="ARBA00006911"/>
    </source>
</evidence>
<dbReference type="NCBIfam" id="TIGR01623">
    <property type="entry name" value="put_zinc_LRP1"/>
    <property type="match status" value="1"/>
</dbReference>
<dbReference type="InterPro" id="IPR006510">
    <property type="entry name" value="Znf_LRP1"/>
</dbReference>
<dbReference type="GO" id="GO:0003700">
    <property type="term" value="F:DNA-binding transcription factor activity"/>
    <property type="evidence" value="ECO:0007669"/>
    <property type="project" value="InterPro"/>
</dbReference>
<feature type="compositionally biased region" description="Basic and acidic residues" evidence="11">
    <location>
        <begin position="20"/>
        <end position="29"/>
    </location>
</feature>
<evidence type="ECO:0000256" key="10">
    <source>
        <dbReference type="ARBA" id="ARBA00023294"/>
    </source>
</evidence>
<evidence type="ECO:0000313" key="13">
    <source>
        <dbReference type="Proteomes" id="UP000886885"/>
    </source>
</evidence>
<keyword evidence="6" id="KW-0073">Auxin biosynthesis</keyword>
<keyword evidence="5" id="KW-0862">Zinc</keyword>
<dbReference type="InterPro" id="IPR006511">
    <property type="entry name" value="SHI_C"/>
</dbReference>
<accession>A0A8X8CXJ5</accession>
<feature type="compositionally biased region" description="Polar residues" evidence="11">
    <location>
        <begin position="183"/>
        <end position="193"/>
    </location>
</feature>
<dbReference type="GO" id="GO:0003677">
    <property type="term" value="F:DNA binding"/>
    <property type="evidence" value="ECO:0007669"/>
    <property type="project" value="UniProtKB-KW"/>
</dbReference>
<name>A0A8X8CXJ5_POPTO</name>
<dbReference type="GO" id="GO:0005634">
    <property type="term" value="C:nucleus"/>
    <property type="evidence" value="ECO:0007669"/>
    <property type="project" value="UniProtKB-SubCell"/>
</dbReference>
<feature type="region of interest" description="Disordered" evidence="11">
    <location>
        <begin position="183"/>
        <end position="202"/>
    </location>
</feature>
<comment type="caution">
    <text evidence="12">The sequence shown here is derived from an EMBL/GenBank/DDBJ whole genome shotgun (WGS) entry which is preliminary data.</text>
</comment>
<dbReference type="GO" id="GO:0009851">
    <property type="term" value="P:auxin biosynthetic process"/>
    <property type="evidence" value="ECO:0007669"/>
    <property type="project" value="UniProtKB-KW"/>
</dbReference>
<protein>
    <submittedName>
        <fullName evidence="12">Uncharacterized protein</fullName>
    </submittedName>
</protein>
<dbReference type="PANTHER" id="PTHR31604:SF16">
    <property type="entry name" value="PROTEIN SHI RELATED SEQUENCE 3"/>
    <property type="match status" value="1"/>
</dbReference>
<comment type="subcellular location">
    <subcellularLocation>
        <location evidence="1">Nucleus</location>
    </subcellularLocation>
</comment>
<dbReference type="GO" id="GO:0046872">
    <property type="term" value="F:metal ion binding"/>
    <property type="evidence" value="ECO:0007669"/>
    <property type="project" value="UniProtKB-KW"/>
</dbReference>
<dbReference type="Pfam" id="PF05142">
    <property type="entry name" value="DUF702"/>
    <property type="match status" value="1"/>
</dbReference>